<evidence type="ECO:0000256" key="5">
    <source>
        <dbReference type="ARBA" id="ARBA00022692"/>
    </source>
</evidence>
<evidence type="ECO:0000256" key="7">
    <source>
        <dbReference type="ARBA" id="ARBA00023136"/>
    </source>
</evidence>
<gene>
    <name evidence="11" type="primary">fliR</name>
    <name evidence="11" type="ORF">LEP1GSC179_1673</name>
</gene>
<dbReference type="AlphaFoldDB" id="A0A0E2BIL1"/>
<dbReference type="NCBIfam" id="TIGR01400">
    <property type="entry name" value="fliR"/>
    <property type="match status" value="1"/>
</dbReference>
<dbReference type="RefSeq" id="WP_004458225.1">
    <property type="nucleotide sequence ID" value="NZ_AHON02000027.1"/>
</dbReference>
<dbReference type="InterPro" id="IPR002010">
    <property type="entry name" value="T3SS_IM_R"/>
</dbReference>
<evidence type="ECO:0000256" key="9">
    <source>
        <dbReference type="NCBIfam" id="TIGR01400"/>
    </source>
</evidence>
<keyword evidence="11" id="KW-0969">Cilium</keyword>
<dbReference type="GO" id="GO:0005886">
    <property type="term" value="C:plasma membrane"/>
    <property type="evidence" value="ECO:0007669"/>
    <property type="project" value="UniProtKB-SubCell"/>
</dbReference>
<dbReference type="GO" id="GO:0006605">
    <property type="term" value="P:protein targeting"/>
    <property type="evidence" value="ECO:0007669"/>
    <property type="project" value="UniProtKB-UniRule"/>
</dbReference>
<keyword evidence="11" id="KW-0966">Cell projection</keyword>
<dbReference type="GO" id="GO:0009425">
    <property type="term" value="C:bacterial-type flagellum basal body"/>
    <property type="evidence" value="ECO:0007669"/>
    <property type="project" value="UniProtKB-SubCell"/>
</dbReference>
<dbReference type="GO" id="GO:0044780">
    <property type="term" value="P:bacterial-type flagellum assembly"/>
    <property type="evidence" value="ECO:0007669"/>
    <property type="project" value="UniProtKB-UniRule"/>
</dbReference>
<evidence type="ECO:0000256" key="2">
    <source>
        <dbReference type="ARBA" id="ARBA00009772"/>
    </source>
</evidence>
<feature type="transmembrane region" description="Helical" evidence="10">
    <location>
        <begin position="174"/>
        <end position="197"/>
    </location>
</feature>
<organism evidence="11 12">
    <name type="scientific">Leptospira santarosai str. MOR084</name>
    <dbReference type="NCBI Taxonomy" id="1049984"/>
    <lineage>
        <taxon>Bacteria</taxon>
        <taxon>Pseudomonadati</taxon>
        <taxon>Spirochaetota</taxon>
        <taxon>Spirochaetia</taxon>
        <taxon>Leptospirales</taxon>
        <taxon>Leptospiraceae</taxon>
        <taxon>Leptospira</taxon>
    </lineage>
</organism>
<comment type="caution">
    <text evidence="11">The sequence shown here is derived from an EMBL/GenBank/DDBJ whole genome shotgun (WGS) entry which is preliminary data.</text>
</comment>
<protein>
    <recommendedName>
        <fullName evidence="3 9">Flagellar biosynthetic protein FliR</fullName>
    </recommendedName>
</protein>
<dbReference type="PANTHER" id="PTHR30065:SF1">
    <property type="entry name" value="SURFACE PRESENTATION OF ANTIGENS PROTEIN SPAR"/>
    <property type="match status" value="1"/>
</dbReference>
<evidence type="ECO:0000256" key="4">
    <source>
        <dbReference type="ARBA" id="ARBA00022475"/>
    </source>
</evidence>
<dbReference type="EMBL" id="AHON02000027">
    <property type="protein sequence ID" value="EKO34761.1"/>
    <property type="molecule type" value="Genomic_DNA"/>
</dbReference>
<evidence type="ECO:0000256" key="6">
    <source>
        <dbReference type="ARBA" id="ARBA00022989"/>
    </source>
</evidence>
<dbReference type="GeneID" id="29741691"/>
<evidence type="ECO:0000256" key="3">
    <source>
        <dbReference type="ARBA" id="ARBA00021717"/>
    </source>
</evidence>
<accession>A0A0E2BIL1</accession>
<reference evidence="11" key="1">
    <citation type="submission" date="2012-10" db="EMBL/GenBank/DDBJ databases">
        <authorList>
            <person name="Harkins D.M."/>
            <person name="Durkin A.S."/>
            <person name="Brinkac L.M."/>
            <person name="Haft D.H."/>
            <person name="Selengut J.D."/>
            <person name="Sanka R."/>
            <person name="DePew J."/>
            <person name="Purushe J."/>
            <person name="Matthias M.A."/>
            <person name="Vinetz J.M."/>
            <person name="Sutton G.G."/>
            <person name="Nierman W.C."/>
            <person name="Fouts D.E."/>
        </authorList>
    </citation>
    <scope>NUCLEOTIDE SEQUENCE [LARGE SCALE GENOMIC DNA]</scope>
    <source>
        <strain evidence="11">MOR084</strain>
    </source>
</reference>
<keyword evidence="5 10" id="KW-0812">Transmembrane</keyword>
<keyword evidence="4 10" id="KW-1003">Cell membrane</keyword>
<keyword evidence="8 10" id="KW-0975">Bacterial flagellum</keyword>
<evidence type="ECO:0000256" key="1">
    <source>
        <dbReference type="ARBA" id="ARBA00002578"/>
    </source>
</evidence>
<keyword evidence="7 10" id="KW-0472">Membrane</keyword>
<evidence type="ECO:0000256" key="10">
    <source>
        <dbReference type="RuleBase" id="RU362071"/>
    </source>
</evidence>
<feature type="transmembrane region" description="Helical" evidence="10">
    <location>
        <begin position="39"/>
        <end position="57"/>
    </location>
</feature>
<keyword evidence="11" id="KW-0282">Flagellum</keyword>
<evidence type="ECO:0000313" key="11">
    <source>
        <dbReference type="EMBL" id="EKO34761.1"/>
    </source>
</evidence>
<evidence type="ECO:0000256" key="8">
    <source>
        <dbReference type="ARBA" id="ARBA00023143"/>
    </source>
</evidence>
<sequence>MEYFINHFQVFLLILSRLMGLLSVAPVFSYPSISVPQKMIFSFLVSVILFPVTAGFLPPIPGDMGNYGLVVVAEALIGMLLGFLISLIFAAFQMAGEFFNVQLGFGYAEILDPVTQTSLPVISTLKNLLGMLLFLTLGAYRIMFESLAYSFEKIQVLKFVPEIQNGIYKAMEDAVGAMFLVAFKLSLPVLGIILLVTVSEALMGKAAPQLNILQLSFPIKVTIGLVVMIFITPYLLSQMGAAFDLSFDKINLMLQGWPKQ</sequence>
<proteinExistence type="inferred from homology"/>
<dbReference type="Proteomes" id="UP000006329">
    <property type="component" value="Unassembled WGS sequence"/>
</dbReference>
<keyword evidence="6 10" id="KW-1133">Transmembrane helix</keyword>
<evidence type="ECO:0000313" key="12">
    <source>
        <dbReference type="Proteomes" id="UP000006329"/>
    </source>
</evidence>
<keyword evidence="12" id="KW-1185">Reference proteome</keyword>
<feature type="transmembrane region" description="Helical" evidence="10">
    <location>
        <begin position="69"/>
        <end position="92"/>
    </location>
</feature>
<feature type="transmembrane region" description="Helical" evidence="10">
    <location>
        <begin position="217"/>
        <end position="236"/>
    </location>
</feature>
<comment type="similarity">
    <text evidence="2 10">Belongs to the FliR/MopE/SpaR family.</text>
</comment>
<dbReference type="PRINTS" id="PR00953">
    <property type="entry name" value="TYPE3IMRPROT"/>
</dbReference>
<comment type="function">
    <text evidence="1 10">Role in flagellar biosynthesis.</text>
</comment>
<comment type="subcellular location">
    <subcellularLocation>
        <location evidence="10">Cell membrane</location>
        <topology evidence="10">Multi-pass membrane protein</topology>
    </subcellularLocation>
    <subcellularLocation>
        <location evidence="10">Bacterial flagellum basal body</location>
    </subcellularLocation>
</comment>
<dbReference type="PANTHER" id="PTHR30065">
    <property type="entry name" value="FLAGELLAR BIOSYNTHETIC PROTEIN FLIR"/>
    <property type="match status" value="1"/>
</dbReference>
<name>A0A0E2BIL1_9LEPT</name>
<dbReference type="Pfam" id="PF01311">
    <property type="entry name" value="Bac_export_1"/>
    <property type="match status" value="1"/>
</dbReference>
<dbReference type="InterPro" id="IPR006303">
    <property type="entry name" value="FliR"/>
</dbReference>
<feature type="transmembrane region" description="Helical" evidence="10">
    <location>
        <begin position="128"/>
        <end position="149"/>
    </location>
</feature>